<dbReference type="RefSeq" id="WP_124342227.1">
    <property type="nucleotide sequence ID" value="NZ_BHYL01000088.1"/>
</dbReference>
<evidence type="ECO:0000313" key="2">
    <source>
        <dbReference type="EMBL" id="GCD19694.1"/>
    </source>
</evidence>
<reference evidence="2 3" key="1">
    <citation type="submission" date="2018-11" db="EMBL/GenBank/DDBJ databases">
        <title>Draft genome sequence of Cellulomonas takizawaensis strain TKZ-21.</title>
        <authorList>
            <person name="Yamamura H."/>
            <person name="Hayashi T."/>
            <person name="Hamada M."/>
            <person name="Serisawa Y."/>
            <person name="Matsuyama K."/>
            <person name="Nakagawa Y."/>
            <person name="Otoguro M."/>
            <person name="Yanagida F."/>
            <person name="Hayakawa M."/>
        </authorList>
    </citation>
    <scope>NUCLEOTIDE SEQUENCE [LARGE SCALE GENOMIC DNA]</scope>
    <source>
        <strain evidence="2 3">TKZ-21</strain>
    </source>
</reference>
<evidence type="ECO:0000313" key="3">
    <source>
        <dbReference type="Proteomes" id="UP000288246"/>
    </source>
</evidence>
<keyword evidence="3" id="KW-1185">Reference proteome</keyword>
<dbReference type="EMBL" id="BHYL01000088">
    <property type="protein sequence ID" value="GCD19694.1"/>
    <property type="molecule type" value="Genomic_DNA"/>
</dbReference>
<gene>
    <name evidence="2" type="ORF">CTKZ_12560</name>
</gene>
<comment type="caution">
    <text evidence="2">The sequence shown here is derived from an EMBL/GenBank/DDBJ whole genome shotgun (WGS) entry which is preliminary data.</text>
</comment>
<accession>A0A401UYJ5</accession>
<keyword evidence="1" id="KW-0812">Transmembrane</keyword>
<dbReference type="OrthoDB" id="5148572at2"/>
<dbReference type="AlphaFoldDB" id="A0A401UYJ5"/>
<organism evidence="2 3">
    <name type="scientific">Cellulomonas algicola</name>
    <dbReference type="NCBI Taxonomy" id="2071633"/>
    <lineage>
        <taxon>Bacteria</taxon>
        <taxon>Bacillati</taxon>
        <taxon>Actinomycetota</taxon>
        <taxon>Actinomycetes</taxon>
        <taxon>Micrococcales</taxon>
        <taxon>Cellulomonadaceae</taxon>
        <taxon>Cellulomonas</taxon>
    </lineage>
</organism>
<feature type="transmembrane region" description="Helical" evidence="1">
    <location>
        <begin position="41"/>
        <end position="61"/>
    </location>
</feature>
<dbReference type="Proteomes" id="UP000288246">
    <property type="component" value="Unassembled WGS sequence"/>
</dbReference>
<name>A0A401UYJ5_9CELL</name>
<proteinExistence type="predicted"/>
<keyword evidence="1" id="KW-1133">Transmembrane helix</keyword>
<sequence length="138" mass="14218">MSAEAMARVSAARAYPAARPQPAPAPRLRLVRAPQTARTRVPFVLACMAVLTLALVSALLLNTQMAQGAYEKYGLTNELGRLNQDAKDLQAQLDQKASPAQLAAAARALGMVPADGTGWVRVADGTVQGSPAPAAAGG</sequence>
<protein>
    <recommendedName>
        <fullName evidence="4">Cell division protein FtsL</fullName>
    </recommendedName>
</protein>
<evidence type="ECO:0000256" key="1">
    <source>
        <dbReference type="SAM" id="Phobius"/>
    </source>
</evidence>
<keyword evidence="1" id="KW-0472">Membrane</keyword>
<evidence type="ECO:0008006" key="4">
    <source>
        <dbReference type="Google" id="ProtNLM"/>
    </source>
</evidence>